<dbReference type="Proteomes" id="UP000091929">
    <property type="component" value="Unassembled WGS sequence"/>
</dbReference>
<comment type="caution">
    <text evidence="4">The sequence shown here is derived from an EMBL/GenBank/DDBJ whole genome shotgun (WGS) entry which is preliminary data.</text>
</comment>
<dbReference type="Gene3D" id="3.90.1640.30">
    <property type="match status" value="1"/>
</dbReference>
<dbReference type="InterPro" id="IPR012340">
    <property type="entry name" value="NA-bd_OB-fold"/>
</dbReference>
<dbReference type="EMBL" id="LNGE01000002">
    <property type="protein sequence ID" value="KYC46223.1"/>
    <property type="molecule type" value="Genomic_DNA"/>
</dbReference>
<reference evidence="6 7" key="1">
    <citation type="journal article" date="2016" name="ISME J.">
        <title>Chasing the elusive Euryarchaeota class WSA2: genomes reveal a uniquely fastidious methyl-reducing methanogen.</title>
        <authorList>
            <person name="Nobu M.K."/>
            <person name="Narihiro T."/>
            <person name="Kuroda K."/>
            <person name="Mei R."/>
            <person name="Liu W.T."/>
        </authorList>
    </citation>
    <scope>NUCLEOTIDE SEQUENCE [LARGE SCALE GENOMIC DNA]</scope>
    <source>
        <strain evidence="3">B03fssc0709_Meth_Bin005</strain>
        <strain evidence="4">B15fssc0709_Meth_Bin003</strain>
        <strain evidence="5">BMIXfssc0709_Meth_Bin006</strain>
    </source>
</reference>
<evidence type="ECO:0000313" key="5">
    <source>
        <dbReference type="EMBL" id="KYC51221.1"/>
    </source>
</evidence>
<evidence type="ECO:0000313" key="6">
    <source>
        <dbReference type="Proteomes" id="UP000091929"/>
    </source>
</evidence>
<evidence type="ECO:0000259" key="2">
    <source>
        <dbReference type="Pfam" id="PF01368"/>
    </source>
</evidence>
<evidence type="ECO:0000313" key="7">
    <source>
        <dbReference type="Proteomes" id="UP000092401"/>
    </source>
</evidence>
<proteinExistence type="predicted"/>
<dbReference type="AlphaFoldDB" id="A0A150IPZ8"/>
<feature type="domain" description="DDH" evidence="2">
    <location>
        <begin position="149"/>
        <end position="287"/>
    </location>
</feature>
<accession>A0A150IPZ8</accession>
<dbReference type="EMBL" id="LNGF01000033">
    <property type="protein sequence ID" value="KYC47121.1"/>
    <property type="molecule type" value="Genomic_DNA"/>
</dbReference>
<protein>
    <submittedName>
        <fullName evidence="4">DHH family protein</fullName>
    </submittedName>
</protein>
<dbReference type="SUPFAM" id="SSF50249">
    <property type="entry name" value="Nucleic acid-binding proteins"/>
    <property type="match status" value="1"/>
</dbReference>
<evidence type="ECO:0000259" key="1">
    <source>
        <dbReference type="Pfam" id="PF01336"/>
    </source>
</evidence>
<dbReference type="InterPro" id="IPR004365">
    <property type="entry name" value="NA-bd_OB_tRNA"/>
</dbReference>
<dbReference type="InterPro" id="IPR038763">
    <property type="entry name" value="DHH_sf"/>
</dbReference>
<accession>A0A150IMK1</accession>
<dbReference type="Pfam" id="PF01336">
    <property type="entry name" value="tRNA_anti-codon"/>
    <property type="match status" value="1"/>
</dbReference>
<dbReference type="Proteomes" id="UP000092403">
    <property type="component" value="Unassembled WGS sequence"/>
</dbReference>
<evidence type="ECO:0000313" key="4">
    <source>
        <dbReference type="EMBL" id="KYC47121.1"/>
    </source>
</evidence>
<feature type="domain" description="OB" evidence="1">
    <location>
        <begin position="22"/>
        <end position="89"/>
    </location>
</feature>
<dbReference type="EMBL" id="LNJC01000002">
    <property type="protein sequence ID" value="KYC51221.1"/>
    <property type="molecule type" value="Genomic_DNA"/>
</dbReference>
<dbReference type="Proteomes" id="UP000092401">
    <property type="component" value="Unassembled WGS sequence"/>
</dbReference>
<gene>
    <name evidence="3" type="ORF">APG10_00093</name>
    <name evidence="4" type="ORF">APG11_01430</name>
    <name evidence="5" type="ORF">APG12_00146</name>
</gene>
<dbReference type="SUPFAM" id="SSF64182">
    <property type="entry name" value="DHH phosphoesterases"/>
    <property type="match status" value="1"/>
</dbReference>
<sequence>MNFNVMPVKISEISFDMEGQYVSVEGKITDIYQTSGPLVFRIYDGSEIRAVIFNPVEGFHSLKIGDFVRFYGVLSIRRENVELQISNFERLDETELNLIKQNIENMFLDKIKRDAPDFLVSSEIYKKMEGQFLLAMTAIKKAVLQERMIIIRHHNDCDGITAGVSLEKAITSYAEREKKKDCKVFRKPCAAPYYDLEDSLKDIDLYFSFSKKKPLLIIADNGSTDSDLQGILRAKVYDFEIGVIDHHPPTKNENGEYIIDKYVSFHINPHIYSGDSNLCTGMLAYEVSRMIDSGIDSYGIHIPALAGVGDKSKGIEMDQYLETSPFKREELERIKLALDHESYYVGRFGIKNYIEDIMMIGDRDRGNLIIDYVSEEIDKKRISQWNLIKKYLEIKNLSDNFDLISVELDKLIFRGEFPSPGRTLGFIHNKYIWENEINEDERAIISMGMAEDYLVIRATNKAKSIGFDLNDIIKQLKDLYLEEVQGGGHPGAGTIRFVPILKDEVRRVSLEYIEKVVKKNDI</sequence>
<accession>A0A150J1W4</accession>
<dbReference type="Pfam" id="PF01368">
    <property type="entry name" value="DHH"/>
    <property type="match status" value="1"/>
</dbReference>
<dbReference type="InterPro" id="IPR001667">
    <property type="entry name" value="DDH_dom"/>
</dbReference>
<name>A0A150IPZ8_9EURY</name>
<evidence type="ECO:0000313" key="3">
    <source>
        <dbReference type="EMBL" id="KYC46223.1"/>
    </source>
</evidence>
<dbReference type="GO" id="GO:0003676">
    <property type="term" value="F:nucleic acid binding"/>
    <property type="evidence" value="ECO:0007669"/>
    <property type="project" value="InterPro"/>
</dbReference>
<organism evidence="4 6">
    <name type="scientific">Candidatus Methanofastidiosum methylothiophilum</name>
    <dbReference type="NCBI Taxonomy" id="1705564"/>
    <lineage>
        <taxon>Archaea</taxon>
        <taxon>Methanobacteriati</taxon>
        <taxon>Methanobacteriota</taxon>
        <taxon>Stenosarchaea group</taxon>
        <taxon>Candidatus Methanofastidiosia</taxon>
        <taxon>Candidatus Methanofastidiosales</taxon>
        <taxon>Candidatus Methanofastidiosaceae</taxon>
        <taxon>Candidatus Methanofastidiosum</taxon>
    </lineage>
</organism>